<organism evidence="2 3">
    <name type="scientific">Cellulomonas septica</name>
    <dbReference type="NCBI Taxonomy" id="285080"/>
    <lineage>
        <taxon>Bacteria</taxon>
        <taxon>Bacillati</taxon>
        <taxon>Actinomycetota</taxon>
        <taxon>Actinomycetes</taxon>
        <taxon>Micrococcales</taxon>
        <taxon>Cellulomonadaceae</taxon>
        <taxon>Cellulomonas</taxon>
    </lineage>
</organism>
<keyword evidence="1" id="KW-0812">Transmembrane</keyword>
<gene>
    <name evidence="2" type="ORF">HGA02_00190</name>
</gene>
<name>A0ABX1JUK3_9CELL</name>
<evidence type="ECO:0008006" key="4">
    <source>
        <dbReference type="Google" id="ProtNLM"/>
    </source>
</evidence>
<sequence>MGFVAGLAPHVLHHVGPLIGTALVAGAGGTVVFAVIGLAASIPFLLRLRRRFRSWWAPGVALAVSGIAFALSTVVIGPLISEQPSAPTTPAEHAQHH</sequence>
<comment type="caution">
    <text evidence="2">The sequence shown here is derived from an EMBL/GenBank/DDBJ whole genome shotgun (WGS) entry which is preliminary data.</text>
</comment>
<dbReference type="EMBL" id="JAAXOY010000001">
    <property type="protein sequence ID" value="NKY37991.1"/>
    <property type="molecule type" value="Genomic_DNA"/>
</dbReference>
<keyword evidence="3" id="KW-1185">Reference proteome</keyword>
<feature type="transmembrane region" description="Helical" evidence="1">
    <location>
        <begin position="55"/>
        <end position="80"/>
    </location>
</feature>
<keyword evidence="1" id="KW-0472">Membrane</keyword>
<protein>
    <recommendedName>
        <fullName evidence="4">Urease accessory protein UreH-like transmembrane domain-containing protein</fullName>
    </recommendedName>
</protein>
<keyword evidence="1" id="KW-1133">Transmembrane helix</keyword>
<evidence type="ECO:0000313" key="3">
    <source>
        <dbReference type="Proteomes" id="UP000777774"/>
    </source>
</evidence>
<evidence type="ECO:0000256" key="1">
    <source>
        <dbReference type="SAM" id="Phobius"/>
    </source>
</evidence>
<accession>A0ABX1JUK3</accession>
<proteinExistence type="predicted"/>
<dbReference type="Proteomes" id="UP000777774">
    <property type="component" value="Unassembled WGS sequence"/>
</dbReference>
<reference evidence="2 3" key="1">
    <citation type="submission" date="2020-04" db="EMBL/GenBank/DDBJ databases">
        <title>MicrobeNet Type strains.</title>
        <authorList>
            <person name="Nicholson A.C."/>
        </authorList>
    </citation>
    <scope>NUCLEOTIDE SEQUENCE [LARGE SCALE GENOMIC DNA]</scope>
    <source>
        <strain evidence="2 3">ATCC BAA-787</strain>
    </source>
</reference>
<feature type="transmembrane region" description="Helical" evidence="1">
    <location>
        <begin position="20"/>
        <end position="46"/>
    </location>
</feature>
<evidence type="ECO:0000313" key="2">
    <source>
        <dbReference type="EMBL" id="NKY37991.1"/>
    </source>
</evidence>